<dbReference type="AlphaFoldDB" id="A0AAN7XPP2"/>
<proteinExistence type="predicted"/>
<comment type="caution">
    <text evidence="2">The sequence shown here is derived from an EMBL/GenBank/DDBJ whole genome shotgun (WGS) entry which is preliminary data.</text>
</comment>
<evidence type="ECO:0000313" key="2">
    <source>
        <dbReference type="EMBL" id="KAK5863545.1"/>
    </source>
</evidence>
<sequence>MDTAGGHGLIRVNQAANCADPRAVGVVSRDAGAPRVCPWLSLSSPSPFIIGPPVNTTGSRGGHSKEEGVGRGEGGGGKGEQLQCHFR</sequence>
<organism evidence="2 3">
    <name type="scientific">Eleginops maclovinus</name>
    <name type="common">Patagonian blennie</name>
    <name type="synonym">Eleginus maclovinus</name>
    <dbReference type="NCBI Taxonomy" id="56733"/>
    <lineage>
        <taxon>Eukaryota</taxon>
        <taxon>Metazoa</taxon>
        <taxon>Chordata</taxon>
        <taxon>Craniata</taxon>
        <taxon>Vertebrata</taxon>
        <taxon>Euteleostomi</taxon>
        <taxon>Actinopterygii</taxon>
        <taxon>Neopterygii</taxon>
        <taxon>Teleostei</taxon>
        <taxon>Neoteleostei</taxon>
        <taxon>Acanthomorphata</taxon>
        <taxon>Eupercaria</taxon>
        <taxon>Perciformes</taxon>
        <taxon>Notothenioidei</taxon>
        <taxon>Eleginopidae</taxon>
        <taxon>Eleginops</taxon>
    </lineage>
</organism>
<accession>A0AAN7XPP2</accession>
<reference evidence="2 3" key="1">
    <citation type="journal article" date="2023" name="Genes (Basel)">
        <title>Chromosome-Level Genome Assembly and Circadian Gene Repertoire of the Patagonia Blennie Eleginops maclovinus-The Closest Ancestral Proxy of Antarctic Cryonotothenioids.</title>
        <authorList>
            <person name="Cheng C.C."/>
            <person name="Rivera-Colon A.G."/>
            <person name="Minhas B.F."/>
            <person name="Wilson L."/>
            <person name="Rayamajhi N."/>
            <person name="Vargas-Chacoff L."/>
            <person name="Catchen J.M."/>
        </authorList>
    </citation>
    <scope>NUCLEOTIDE SEQUENCE [LARGE SCALE GENOMIC DNA]</scope>
    <source>
        <strain evidence="2">JMC-PN-2008</strain>
    </source>
</reference>
<dbReference type="EMBL" id="JAUZQC010000011">
    <property type="protein sequence ID" value="KAK5863545.1"/>
    <property type="molecule type" value="Genomic_DNA"/>
</dbReference>
<name>A0AAN7XPP2_ELEMC</name>
<gene>
    <name evidence="2" type="ORF">PBY51_000569</name>
</gene>
<evidence type="ECO:0000313" key="3">
    <source>
        <dbReference type="Proteomes" id="UP001346869"/>
    </source>
</evidence>
<feature type="region of interest" description="Disordered" evidence="1">
    <location>
        <begin position="48"/>
        <end position="87"/>
    </location>
</feature>
<protein>
    <submittedName>
        <fullName evidence="2">Uncharacterized protein</fullName>
    </submittedName>
</protein>
<evidence type="ECO:0000256" key="1">
    <source>
        <dbReference type="SAM" id="MobiDB-lite"/>
    </source>
</evidence>
<keyword evidence="3" id="KW-1185">Reference proteome</keyword>
<reference evidence="2 3" key="2">
    <citation type="journal article" date="2023" name="Mol. Biol. Evol.">
        <title>Genomics of Secondarily Temperate Adaptation in the Only Non-Antarctic Icefish.</title>
        <authorList>
            <person name="Rivera-Colon A.G."/>
            <person name="Rayamajhi N."/>
            <person name="Minhas B.F."/>
            <person name="Madrigal G."/>
            <person name="Bilyk K.T."/>
            <person name="Yoon V."/>
            <person name="Hune M."/>
            <person name="Gregory S."/>
            <person name="Cheng C.H.C."/>
            <person name="Catchen J.M."/>
        </authorList>
    </citation>
    <scope>NUCLEOTIDE SEQUENCE [LARGE SCALE GENOMIC DNA]</scope>
    <source>
        <strain evidence="2">JMC-PN-2008</strain>
    </source>
</reference>
<dbReference type="Proteomes" id="UP001346869">
    <property type="component" value="Unassembled WGS sequence"/>
</dbReference>